<protein>
    <submittedName>
        <fullName evidence="2">Uncharacterized protein</fullName>
    </submittedName>
</protein>
<keyword evidence="1" id="KW-1133">Transmembrane helix</keyword>
<evidence type="ECO:0000313" key="3">
    <source>
        <dbReference type="Proteomes" id="UP000186156"/>
    </source>
</evidence>
<dbReference type="RefSeq" id="WP_076347844.1">
    <property type="nucleotide sequence ID" value="NZ_FTOO01000008.1"/>
</dbReference>
<organism evidence="2 3">
    <name type="scientific">Alicyclobacillus vulcanalis</name>
    <dbReference type="NCBI Taxonomy" id="252246"/>
    <lineage>
        <taxon>Bacteria</taxon>
        <taxon>Bacillati</taxon>
        <taxon>Bacillota</taxon>
        <taxon>Bacilli</taxon>
        <taxon>Bacillales</taxon>
        <taxon>Alicyclobacillaceae</taxon>
        <taxon>Alicyclobacillus</taxon>
    </lineage>
</organism>
<keyword evidence="1" id="KW-0812">Transmembrane</keyword>
<accession>A0A1N7NI70</accession>
<dbReference type="Proteomes" id="UP000186156">
    <property type="component" value="Unassembled WGS sequence"/>
</dbReference>
<dbReference type="EMBL" id="FTOO01000008">
    <property type="protein sequence ID" value="SIS98123.1"/>
    <property type="molecule type" value="Genomic_DNA"/>
</dbReference>
<sequence>MTSAWALLWAIFGAVVDFRRWTPKSRQAWLTWLFMTGLAIGVAIATDFHMGPSFRPLHVFDVFSGLSSWLYGGSVGIEEA</sequence>
<dbReference type="AlphaFoldDB" id="A0A1N7NI70"/>
<dbReference type="OrthoDB" id="2376749at2"/>
<proteinExistence type="predicted"/>
<keyword evidence="3" id="KW-1185">Reference proteome</keyword>
<feature type="transmembrane region" description="Helical" evidence="1">
    <location>
        <begin position="29"/>
        <end position="48"/>
    </location>
</feature>
<name>A0A1N7NI70_9BACL</name>
<gene>
    <name evidence="2" type="ORF">SAMN05421799_108156</name>
</gene>
<reference evidence="3" key="1">
    <citation type="submission" date="2017-01" db="EMBL/GenBank/DDBJ databases">
        <authorList>
            <person name="Varghese N."/>
            <person name="Submissions S."/>
        </authorList>
    </citation>
    <scope>NUCLEOTIDE SEQUENCE [LARGE SCALE GENOMIC DNA]</scope>
    <source>
        <strain evidence="3">DSM 16176</strain>
    </source>
</reference>
<keyword evidence="1" id="KW-0472">Membrane</keyword>
<evidence type="ECO:0000256" key="1">
    <source>
        <dbReference type="SAM" id="Phobius"/>
    </source>
</evidence>
<dbReference type="STRING" id="252246.SAMN05421799_108156"/>
<evidence type="ECO:0000313" key="2">
    <source>
        <dbReference type="EMBL" id="SIS98123.1"/>
    </source>
</evidence>